<protein>
    <submittedName>
        <fullName evidence="2">Uncharacterized protein</fullName>
    </submittedName>
</protein>
<organism evidence="2 3">
    <name type="scientific">Gymnopus androsaceus JB14</name>
    <dbReference type="NCBI Taxonomy" id="1447944"/>
    <lineage>
        <taxon>Eukaryota</taxon>
        <taxon>Fungi</taxon>
        <taxon>Dikarya</taxon>
        <taxon>Basidiomycota</taxon>
        <taxon>Agaricomycotina</taxon>
        <taxon>Agaricomycetes</taxon>
        <taxon>Agaricomycetidae</taxon>
        <taxon>Agaricales</taxon>
        <taxon>Marasmiineae</taxon>
        <taxon>Omphalotaceae</taxon>
        <taxon>Gymnopus</taxon>
    </lineage>
</organism>
<dbReference type="Proteomes" id="UP000799118">
    <property type="component" value="Unassembled WGS sequence"/>
</dbReference>
<proteinExistence type="predicted"/>
<sequence length="815" mass="91117">MAPDRPPLTIVQHLQLFDQILAGFETEDTQSPTTTSVGSATTYQAPNRPISLDQYAQLYKQVWDEFVTEDTQSPTTTSLGSATTYNASPYSKSFYSDSAELSAQPEISRIECFDDFESIYHDAPPVSASSYHHHHQSNGSYDSHDSHFIYTMSPISPGSSAPTTYARSTRSPSTRSNGRDRSGSERRLPLPPMRTLGPSSITSSTRKLPATPTSAPVSSGHERERVPLGVDLPANPRLRASPMRPRERNEQVGRSGPVDVPAYDWEYSSDNLDEHEYDSLEFANFSYLSHLAMHLRDIAPREVHMQGGIQYEKAFTGKDVVDTIQSLIKRHLLLNHSLNLTPFSYPSTAIDRKAALHVARSLQIQLWFFEVEGGGKELCDGVEDVYTFTDDSELPLAVVTMLTRCYVPTCFDDEPCYAWDCPKRGQSLHKMLAPPLLLLNNNSSTSFVPKVKSTAPLNTVKDLRGMQSYRDGENELSNVGVVDDGPSYNYDEYQRAATNESSSSSARRGRNQRIHRMVKLTATLQNTSTSHLISLSALIFTPHDSKVLVTAMEFAPTPYIKKLLESAFNLIGPLVYVKEVDFVLKHQPLVSALFSLVTVVINTYEDLHPPVEGINFLKSRRAEHGTSVGIQLPPRYQSSQPQSDLFSPDPALNRHVVEVIHMTKEIQTFIQKQGSRTFLQRFLDLSKSDKTMRDYTKRISQVLNAFLLQANITLESTISFSPAFLKTYYPTVNEISKQKLVDFLQLELDLRPHNDSDGTAAYYKRCMRDLSYLSANYQILPSSMIITDVTKDGRSPVNGGGFAVSASKCKCYCQA</sequence>
<evidence type="ECO:0000313" key="2">
    <source>
        <dbReference type="EMBL" id="KAE9385865.1"/>
    </source>
</evidence>
<reference evidence="2" key="1">
    <citation type="journal article" date="2019" name="Environ. Microbiol.">
        <title>Fungal ecological strategies reflected in gene transcription - a case study of two litter decomposers.</title>
        <authorList>
            <person name="Barbi F."/>
            <person name="Kohler A."/>
            <person name="Barry K."/>
            <person name="Baskaran P."/>
            <person name="Daum C."/>
            <person name="Fauchery L."/>
            <person name="Ihrmark K."/>
            <person name="Kuo A."/>
            <person name="LaButti K."/>
            <person name="Lipzen A."/>
            <person name="Morin E."/>
            <person name="Grigoriev I.V."/>
            <person name="Henrissat B."/>
            <person name="Lindahl B."/>
            <person name="Martin F."/>
        </authorList>
    </citation>
    <scope>NUCLEOTIDE SEQUENCE</scope>
    <source>
        <strain evidence="2">JB14</strain>
    </source>
</reference>
<accession>A0A6A4GKQ7</accession>
<dbReference type="OrthoDB" id="2272012at2759"/>
<gene>
    <name evidence="2" type="ORF">BT96DRAFT_928595</name>
</gene>
<evidence type="ECO:0000256" key="1">
    <source>
        <dbReference type="SAM" id="MobiDB-lite"/>
    </source>
</evidence>
<dbReference type="AlphaFoldDB" id="A0A6A4GKQ7"/>
<dbReference type="PANTHER" id="PTHR46572:SF1">
    <property type="entry name" value="RHO1 GUANINE NUCLEOTIDE EXCHANGE FACTOR TUS1"/>
    <property type="match status" value="1"/>
</dbReference>
<feature type="compositionally biased region" description="Basic and acidic residues" evidence="1">
    <location>
        <begin position="177"/>
        <end position="188"/>
    </location>
</feature>
<dbReference type="InterPro" id="IPR059179">
    <property type="entry name" value="MLKL-like_MCAfunc"/>
</dbReference>
<name>A0A6A4GKQ7_9AGAR</name>
<feature type="compositionally biased region" description="Polar residues" evidence="1">
    <location>
        <begin position="153"/>
        <end position="176"/>
    </location>
</feature>
<dbReference type="CDD" id="cd21037">
    <property type="entry name" value="MLKL_NTD"/>
    <property type="match status" value="1"/>
</dbReference>
<feature type="compositionally biased region" description="Polar residues" evidence="1">
    <location>
        <begin position="197"/>
        <end position="217"/>
    </location>
</feature>
<dbReference type="InterPro" id="IPR052233">
    <property type="entry name" value="Rho-type_GEFs"/>
</dbReference>
<dbReference type="EMBL" id="ML769938">
    <property type="protein sequence ID" value="KAE9385865.1"/>
    <property type="molecule type" value="Genomic_DNA"/>
</dbReference>
<keyword evidence="3" id="KW-1185">Reference proteome</keyword>
<feature type="region of interest" description="Disordered" evidence="1">
    <location>
        <begin position="152"/>
        <end position="257"/>
    </location>
</feature>
<evidence type="ECO:0000313" key="3">
    <source>
        <dbReference type="Proteomes" id="UP000799118"/>
    </source>
</evidence>
<dbReference type="PANTHER" id="PTHR46572">
    <property type="entry name" value="RHO1 GDP-GTP EXCHANGE PROTEIN 1-RELATED"/>
    <property type="match status" value="1"/>
</dbReference>